<evidence type="ECO:0000256" key="14">
    <source>
        <dbReference type="SAM" id="Phobius"/>
    </source>
</evidence>
<keyword evidence="7 14" id="KW-1133">Transmembrane helix</keyword>
<dbReference type="CDD" id="cd14686">
    <property type="entry name" value="bZIP"/>
    <property type="match status" value="1"/>
</dbReference>
<evidence type="ECO:0000256" key="7">
    <source>
        <dbReference type="ARBA" id="ARBA00022989"/>
    </source>
</evidence>
<dbReference type="InterPro" id="IPR031846">
    <property type="entry name" value="Hvcn1"/>
</dbReference>
<evidence type="ECO:0000256" key="9">
    <source>
        <dbReference type="ARBA" id="ARBA00023065"/>
    </source>
</evidence>
<organism evidence="16 17">
    <name type="scientific">Pleomassaria siparia CBS 279.74</name>
    <dbReference type="NCBI Taxonomy" id="1314801"/>
    <lineage>
        <taxon>Eukaryota</taxon>
        <taxon>Fungi</taxon>
        <taxon>Dikarya</taxon>
        <taxon>Ascomycota</taxon>
        <taxon>Pezizomycotina</taxon>
        <taxon>Dothideomycetes</taxon>
        <taxon>Pleosporomycetidae</taxon>
        <taxon>Pleosporales</taxon>
        <taxon>Pleomassariaceae</taxon>
        <taxon>Pleomassaria</taxon>
    </lineage>
</organism>
<dbReference type="Pfam" id="PF00520">
    <property type="entry name" value="Ion_trans"/>
    <property type="match status" value="1"/>
</dbReference>
<dbReference type="PANTHER" id="PTHR46480">
    <property type="entry name" value="F20B24.22"/>
    <property type="match status" value="1"/>
</dbReference>
<keyword evidence="8 13" id="KW-0175">Coiled coil</keyword>
<evidence type="ECO:0000256" key="1">
    <source>
        <dbReference type="ARBA" id="ARBA00004651"/>
    </source>
</evidence>
<accession>A0A6G1K3X7</accession>
<dbReference type="InterPro" id="IPR027359">
    <property type="entry name" value="Volt_channel_dom_sf"/>
</dbReference>
<evidence type="ECO:0000256" key="4">
    <source>
        <dbReference type="ARBA" id="ARBA00022475"/>
    </source>
</evidence>
<keyword evidence="5 14" id="KW-0812">Transmembrane</keyword>
<feature type="domain" description="Ion transport" evidence="15">
    <location>
        <begin position="35"/>
        <end position="147"/>
    </location>
</feature>
<evidence type="ECO:0000256" key="5">
    <source>
        <dbReference type="ARBA" id="ARBA00022692"/>
    </source>
</evidence>
<dbReference type="EMBL" id="MU005774">
    <property type="protein sequence ID" value="KAF2707077.1"/>
    <property type="molecule type" value="Genomic_DNA"/>
</dbReference>
<evidence type="ECO:0000313" key="16">
    <source>
        <dbReference type="EMBL" id="KAF2707077.1"/>
    </source>
</evidence>
<feature type="transmembrane region" description="Helical" evidence="14">
    <location>
        <begin position="76"/>
        <end position="96"/>
    </location>
</feature>
<keyword evidence="10 14" id="KW-0472">Membrane</keyword>
<keyword evidence="6" id="KW-0851">Voltage-gated channel</keyword>
<evidence type="ECO:0000256" key="6">
    <source>
        <dbReference type="ARBA" id="ARBA00022882"/>
    </source>
</evidence>
<dbReference type="OrthoDB" id="427456at2759"/>
<evidence type="ECO:0000256" key="2">
    <source>
        <dbReference type="ARBA" id="ARBA00015897"/>
    </source>
</evidence>
<dbReference type="GO" id="GO:0034702">
    <property type="term" value="C:monoatomic ion channel complex"/>
    <property type="evidence" value="ECO:0007669"/>
    <property type="project" value="UniProtKB-KW"/>
</dbReference>
<feature type="transmembrane region" description="Helical" evidence="14">
    <location>
        <begin position="33"/>
        <end position="56"/>
    </location>
</feature>
<dbReference type="AlphaFoldDB" id="A0A6G1K3X7"/>
<name>A0A6G1K3X7_9PLEO</name>
<dbReference type="InterPro" id="IPR005821">
    <property type="entry name" value="Ion_trans_dom"/>
</dbReference>
<proteinExistence type="predicted"/>
<evidence type="ECO:0000256" key="12">
    <source>
        <dbReference type="ARBA" id="ARBA00031989"/>
    </source>
</evidence>
<reference evidence="16" key="1">
    <citation type="journal article" date="2020" name="Stud. Mycol.">
        <title>101 Dothideomycetes genomes: a test case for predicting lifestyles and emergence of pathogens.</title>
        <authorList>
            <person name="Haridas S."/>
            <person name="Albert R."/>
            <person name="Binder M."/>
            <person name="Bloem J."/>
            <person name="Labutti K."/>
            <person name="Salamov A."/>
            <person name="Andreopoulos B."/>
            <person name="Baker S."/>
            <person name="Barry K."/>
            <person name="Bills G."/>
            <person name="Bluhm B."/>
            <person name="Cannon C."/>
            <person name="Castanera R."/>
            <person name="Culley D."/>
            <person name="Daum C."/>
            <person name="Ezra D."/>
            <person name="Gonzalez J."/>
            <person name="Henrissat B."/>
            <person name="Kuo A."/>
            <person name="Liang C."/>
            <person name="Lipzen A."/>
            <person name="Lutzoni F."/>
            <person name="Magnuson J."/>
            <person name="Mondo S."/>
            <person name="Nolan M."/>
            <person name="Ohm R."/>
            <person name="Pangilinan J."/>
            <person name="Park H.-J."/>
            <person name="Ramirez L."/>
            <person name="Alfaro M."/>
            <person name="Sun H."/>
            <person name="Tritt A."/>
            <person name="Yoshinaga Y."/>
            <person name="Zwiers L.-H."/>
            <person name="Turgeon B."/>
            <person name="Goodwin S."/>
            <person name="Spatafora J."/>
            <person name="Crous P."/>
            <person name="Grigoriev I."/>
        </authorList>
    </citation>
    <scope>NUCLEOTIDE SEQUENCE</scope>
    <source>
        <strain evidence="16">CBS 279.74</strain>
    </source>
</reference>
<evidence type="ECO:0000256" key="8">
    <source>
        <dbReference type="ARBA" id="ARBA00023054"/>
    </source>
</evidence>
<keyword evidence="11" id="KW-0407">Ion channel</keyword>
<keyword evidence="17" id="KW-1185">Reference proteome</keyword>
<dbReference type="Proteomes" id="UP000799428">
    <property type="component" value="Unassembled WGS sequence"/>
</dbReference>
<keyword evidence="9" id="KW-0406">Ion transport</keyword>
<evidence type="ECO:0000259" key="15">
    <source>
        <dbReference type="Pfam" id="PF00520"/>
    </source>
</evidence>
<evidence type="ECO:0000256" key="10">
    <source>
        <dbReference type="ARBA" id="ARBA00023136"/>
    </source>
</evidence>
<evidence type="ECO:0000256" key="3">
    <source>
        <dbReference type="ARBA" id="ARBA00022448"/>
    </source>
</evidence>
<evidence type="ECO:0000256" key="11">
    <source>
        <dbReference type="ARBA" id="ARBA00023303"/>
    </source>
</evidence>
<dbReference type="GO" id="GO:0005886">
    <property type="term" value="C:plasma membrane"/>
    <property type="evidence" value="ECO:0007669"/>
    <property type="project" value="UniProtKB-SubCell"/>
</dbReference>
<dbReference type="PANTHER" id="PTHR46480:SF1">
    <property type="entry name" value="VOLTAGE-GATED HYDROGEN CHANNEL 1"/>
    <property type="match status" value="1"/>
</dbReference>
<dbReference type="Gene3D" id="1.20.120.350">
    <property type="entry name" value="Voltage-gated potassium channels. Chain C"/>
    <property type="match status" value="1"/>
</dbReference>
<evidence type="ECO:0000313" key="17">
    <source>
        <dbReference type="Proteomes" id="UP000799428"/>
    </source>
</evidence>
<keyword evidence="4" id="KW-1003">Cell membrane</keyword>
<dbReference type="GO" id="GO:0030171">
    <property type="term" value="F:voltage-gated proton channel activity"/>
    <property type="evidence" value="ECO:0007669"/>
    <property type="project" value="InterPro"/>
</dbReference>
<sequence length="189" mass="21365">MSSSPLLVQSRDLDSERSLTIRRQVTRFLTSKAAHYLVLLLVSLDVACLFADIVINLLTCGHRTKPYDDALTGLEYVSLVFSCLFVLELIASVWAFGSSFFRSKFHCFDATIIITSFIFEVALQGVTEEVFSLIVILRLMRVVKIIDEFSVGAEEQMKDLEDRIEELEKTNAVLLEEVRRLQRGPPSGI</sequence>
<feature type="coiled-coil region" evidence="13">
    <location>
        <begin position="150"/>
        <end position="184"/>
    </location>
</feature>
<comment type="subcellular location">
    <subcellularLocation>
        <location evidence="1">Cell membrane</location>
        <topology evidence="1">Multi-pass membrane protein</topology>
    </subcellularLocation>
</comment>
<keyword evidence="3" id="KW-0813">Transport</keyword>
<gene>
    <name evidence="16" type="ORF">K504DRAFT_458533</name>
</gene>
<evidence type="ECO:0000256" key="13">
    <source>
        <dbReference type="SAM" id="Coils"/>
    </source>
</evidence>
<protein>
    <recommendedName>
        <fullName evidence="2">Voltage-gated hydrogen channel 1</fullName>
    </recommendedName>
    <alternativeName>
        <fullName evidence="12">Hydrogen voltage-gated channel 1</fullName>
    </alternativeName>
</protein>